<dbReference type="EMBL" id="CAUOFW020003279">
    <property type="protein sequence ID" value="CAK9158972.1"/>
    <property type="molecule type" value="Genomic_DNA"/>
</dbReference>
<sequence length="155" mass="17525">MAMEVVPSRTRILLFLVTFMIITTILLLSISNSKTTTTSSGKEGKTRKQEEDKNRESFIVRCLRRHFGPLPPPPKDEIRRTLAIMDPILCRETIRGIGFGIGASGKIPHYLIEALKKLPQFKNNETALNTVLSKILSSYYHHRIAEPPIIRPLSS</sequence>
<dbReference type="AlphaFoldDB" id="A0ABC8SPR6"/>
<evidence type="ECO:0000313" key="3">
    <source>
        <dbReference type="EMBL" id="CAK9158972.1"/>
    </source>
</evidence>
<evidence type="ECO:0000256" key="1">
    <source>
        <dbReference type="SAM" id="MobiDB-lite"/>
    </source>
</evidence>
<gene>
    <name evidence="3" type="ORF">ILEXP_LOCUS27637</name>
</gene>
<keyword evidence="4" id="KW-1185">Reference proteome</keyword>
<name>A0ABC8SPR6_9AQUA</name>
<reference evidence="3 4" key="1">
    <citation type="submission" date="2024-02" db="EMBL/GenBank/DDBJ databases">
        <authorList>
            <person name="Vignale AGUSTIN F."/>
            <person name="Sosa J E."/>
            <person name="Modenutti C."/>
        </authorList>
    </citation>
    <scope>NUCLEOTIDE SEQUENCE [LARGE SCALE GENOMIC DNA]</scope>
</reference>
<evidence type="ECO:0000313" key="4">
    <source>
        <dbReference type="Proteomes" id="UP001642360"/>
    </source>
</evidence>
<protein>
    <submittedName>
        <fullName evidence="3">Uncharacterized protein</fullName>
    </submittedName>
</protein>
<evidence type="ECO:0000256" key="2">
    <source>
        <dbReference type="SAM" id="Phobius"/>
    </source>
</evidence>
<comment type="caution">
    <text evidence="3">The sequence shown here is derived from an EMBL/GenBank/DDBJ whole genome shotgun (WGS) entry which is preliminary data.</text>
</comment>
<feature type="transmembrane region" description="Helical" evidence="2">
    <location>
        <begin position="12"/>
        <end position="30"/>
    </location>
</feature>
<accession>A0ABC8SPR6</accession>
<proteinExistence type="predicted"/>
<keyword evidence="2" id="KW-1133">Transmembrane helix</keyword>
<organism evidence="3 4">
    <name type="scientific">Ilex paraguariensis</name>
    <name type="common">yerba mate</name>
    <dbReference type="NCBI Taxonomy" id="185542"/>
    <lineage>
        <taxon>Eukaryota</taxon>
        <taxon>Viridiplantae</taxon>
        <taxon>Streptophyta</taxon>
        <taxon>Embryophyta</taxon>
        <taxon>Tracheophyta</taxon>
        <taxon>Spermatophyta</taxon>
        <taxon>Magnoliopsida</taxon>
        <taxon>eudicotyledons</taxon>
        <taxon>Gunneridae</taxon>
        <taxon>Pentapetalae</taxon>
        <taxon>asterids</taxon>
        <taxon>campanulids</taxon>
        <taxon>Aquifoliales</taxon>
        <taxon>Aquifoliaceae</taxon>
        <taxon>Ilex</taxon>
    </lineage>
</organism>
<keyword evidence="2" id="KW-0812">Transmembrane</keyword>
<feature type="region of interest" description="Disordered" evidence="1">
    <location>
        <begin position="34"/>
        <end position="54"/>
    </location>
</feature>
<dbReference type="Proteomes" id="UP001642360">
    <property type="component" value="Unassembled WGS sequence"/>
</dbReference>
<keyword evidence="2" id="KW-0472">Membrane</keyword>
<feature type="compositionally biased region" description="Basic and acidic residues" evidence="1">
    <location>
        <begin position="42"/>
        <end position="54"/>
    </location>
</feature>